<evidence type="ECO:0000313" key="18">
    <source>
        <dbReference type="EMBL" id="THV28702.1"/>
    </source>
</evidence>
<dbReference type="Gene3D" id="3.40.50.20">
    <property type="match status" value="1"/>
</dbReference>
<evidence type="ECO:0000256" key="10">
    <source>
        <dbReference type="ARBA" id="ARBA00023211"/>
    </source>
</evidence>
<keyword evidence="10 15" id="KW-0464">Manganese</keyword>
<name>A0A4S8PH88_9ACTN</name>
<keyword evidence="7 15" id="KW-0460">Magnesium</keyword>
<feature type="active site" evidence="13">
    <location>
        <position position="184"/>
    </location>
</feature>
<dbReference type="Gene3D" id="3.30.470.20">
    <property type="entry name" value="ATP-grasp fold, B domain"/>
    <property type="match status" value="1"/>
</dbReference>
<sequence>MHDDSSAKPTVAVFFGGRSVEQPVSAASGSGVAKALRDRGYEVTSIGITRAGEWVELPSDAAFAIESAGSLPEVTAEVGKSVAVDLGPGARPIADVLFPVLHGPYGEDGTIQGLFEMAGVPYVGSGVLSSSLCMDKEFSKRLLAAEGIPQGAFAVLKPGEELDAEAVVAKLGLPIFVKPARAGSSLGISRAKSAEELADAVAKAREVDEKVVFEASFMNVREIEMGVLETLDGDLDVTFPLEVLAKGEDGWFDFDAKYLDNPEPFDLHPDYPEGVAAQAQALARKVFRLLDCRDLARVDCFLGEDGVVYLNEVNTMPGMTPMSGVPQAFAAAGTSYGDLVERLVTLAAARVGDAKDGK</sequence>
<dbReference type="EMBL" id="STGX01000007">
    <property type="protein sequence ID" value="THV28702.1"/>
    <property type="molecule type" value="Genomic_DNA"/>
</dbReference>
<comment type="caution">
    <text evidence="18">The sequence shown here is derived from an EMBL/GenBank/DDBJ whole genome shotgun (WGS) entry which is preliminary data.</text>
</comment>
<keyword evidence="12" id="KW-0963">Cytoplasm</keyword>
<evidence type="ECO:0000256" key="9">
    <source>
        <dbReference type="ARBA" id="ARBA00022984"/>
    </source>
</evidence>
<dbReference type="GO" id="GO:0008716">
    <property type="term" value="F:D-alanine-D-alanine ligase activity"/>
    <property type="evidence" value="ECO:0007669"/>
    <property type="project" value="UniProtKB-UniRule"/>
</dbReference>
<feature type="binding site" evidence="15">
    <location>
        <position position="314"/>
    </location>
    <ligand>
        <name>Mg(2+)</name>
        <dbReference type="ChEBI" id="CHEBI:18420"/>
        <label>2</label>
    </ligand>
</feature>
<keyword evidence="3 12" id="KW-0436">Ligase</keyword>
<evidence type="ECO:0000256" key="4">
    <source>
        <dbReference type="ARBA" id="ARBA00022723"/>
    </source>
</evidence>
<feature type="binding site" evidence="15">
    <location>
        <position position="312"/>
    </location>
    <ligand>
        <name>Mg(2+)</name>
        <dbReference type="ChEBI" id="CHEBI:18420"/>
        <label>2</label>
    </ligand>
</feature>
<dbReference type="GO" id="GO:0008360">
    <property type="term" value="P:regulation of cell shape"/>
    <property type="evidence" value="ECO:0007669"/>
    <property type="project" value="UniProtKB-KW"/>
</dbReference>
<evidence type="ECO:0000256" key="15">
    <source>
        <dbReference type="PIRSR" id="PIRSR039102-3"/>
    </source>
</evidence>
<dbReference type="NCBIfam" id="TIGR01205">
    <property type="entry name" value="D_ala_D_alaTIGR"/>
    <property type="match status" value="1"/>
</dbReference>
<evidence type="ECO:0000259" key="17">
    <source>
        <dbReference type="PROSITE" id="PS50975"/>
    </source>
</evidence>
<dbReference type="GO" id="GO:0046872">
    <property type="term" value="F:metal ion binding"/>
    <property type="evidence" value="ECO:0007669"/>
    <property type="project" value="UniProtKB-KW"/>
</dbReference>
<accession>A0A4S8PH88</accession>
<feature type="domain" description="ATP-grasp" evidence="17">
    <location>
        <begin position="140"/>
        <end position="345"/>
    </location>
</feature>
<feature type="binding site" evidence="14">
    <location>
        <begin position="311"/>
        <end position="312"/>
    </location>
    <ligand>
        <name>ATP</name>
        <dbReference type="ChEBI" id="CHEBI:30616"/>
    </ligand>
</feature>
<keyword evidence="8 12" id="KW-0133">Cell shape</keyword>
<dbReference type="RefSeq" id="WP_136529809.1">
    <property type="nucleotide sequence ID" value="NZ_STGX01000007.1"/>
</dbReference>
<dbReference type="InterPro" id="IPR011127">
    <property type="entry name" value="Dala_Dala_lig_N"/>
</dbReference>
<dbReference type="Gene3D" id="3.30.1490.20">
    <property type="entry name" value="ATP-grasp fold, A domain"/>
    <property type="match status" value="1"/>
</dbReference>
<dbReference type="PROSITE" id="PS00843">
    <property type="entry name" value="DALA_DALA_LIGASE_1"/>
    <property type="match status" value="1"/>
</dbReference>
<dbReference type="InterPro" id="IPR005905">
    <property type="entry name" value="D_ala_D_ala"/>
</dbReference>
<dbReference type="GO" id="GO:0009252">
    <property type="term" value="P:peptidoglycan biosynthetic process"/>
    <property type="evidence" value="ECO:0007669"/>
    <property type="project" value="UniProtKB-UniRule"/>
</dbReference>
<dbReference type="UniPathway" id="UPA00219"/>
<dbReference type="PANTHER" id="PTHR23132">
    <property type="entry name" value="D-ALANINE--D-ALANINE LIGASE"/>
    <property type="match status" value="1"/>
</dbReference>
<evidence type="ECO:0000256" key="11">
    <source>
        <dbReference type="ARBA" id="ARBA00023316"/>
    </source>
</evidence>
<dbReference type="PROSITE" id="PS50975">
    <property type="entry name" value="ATP_GRASP"/>
    <property type="match status" value="1"/>
</dbReference>
<comment type="cofactor">
    <cofactor evidence="15">
        <name>Mg(2+)</name>
        <dbReference type="ChEBI" id="CHEBI:18420"/>
    </cofactor>
    <cofactor evidence="15">
        <name>Mn(2+)</name>
        <dbReference type="ChEBI" id="CHEBI:29035"/>
    </cofactor>
    <text evidence="15">Binds 2 magnesium or manganese ions per subunit.</text>
</comment>
<dbReference type="InterPro" id="IPR011095">
    <property type="entry name" value="Dala_Dala_lig_C"/>
</dbReference>
<feature type="binding site" evidence="14">
    <location>
        <begin position="214"/>
        <end position="222"/>
    </location>
    <ligand>
        <name>ATP</name>
        <dbReference type="ChEBI" id="CHEBI:30616"/>
    </ligand>
</feature>
<dbReference type="PANTHER" id="PTHR23132:SF25">
    <property type="entry name" value="D-ALANINE--D-ALANINE LIGASE A"/>
    <property type="match status" value="1"/>
</dbReference>
<proteinExistence type="inferred from homology"/>
<evidence type="ECO:0000256" key="2">
    <source>
        <dbReference type="ARBA" id="ARBA00010871"/>
    </source>
</evidence>
<evidence type="ECO:0000256" key="6">
    <source>
        <dbReference type="ARBA" id="ARBA00022840"/>
    </source>
</evidence>
<dbReference type="GO" id="GO:0071555">
    <property type="term" value="P:cell wall organization"/>
    <property type="evidence" value="ECO:0007669"/>
    <property type="project" value="UniProtKB-KW"/>
</dbReference>
<feature type="binding site" evidence="15">
    <location>
        <position position="312"/>
    </location>
    <ligand>
        <name>Mg(2+)</name>
        <dbReference type="ChEBI" id="CHEBI:18420"/>
        <label>1</label>
    </ligand>
</feature>
<protein>
    <recommendedName>
        <fullName evidence="12">D-alanine--D-alanine ligase</fullName>
        <ecNumber evidence="12">6.3.2.4</ecNumber>
    </recommendedName>
    <alternativeName>
        <fullName evidence="12">D-Ala-D-Ala ligase</fullName>
    </alternativeName>
    <alternativeName>
        <fullName evidence="12">D-alanylalanine synthetase</fullName>
    </alternativeName>
</protein>
<keyword evidence="6 16" id="KW-0067">ATP-binding</keyword>
<evidence type="ECO:0000256" key="13">
    <source>
        <dbReference type="PIRSR" id="PIRSR039102-1"/>
    </source>
</evidence>
<feature type="active site" evidence="13">
    <location>
        <position position="21"/>
    </location>
</feature>
<evidence type="ECO:0000256" key="16">
    <source>
        <dbReference type="PROSITE-ProRule" id="PRU00409"/>
    </source>
</evidence>
<dbReference type="AlphaFoldDB" id="A0A4S8PH88"/>
<feature type="binding site" evidence="15">
    <location>
        <position position="299"/>
    </location>
    <ligand>
        <name>Mg(2+)</name>
        <dbReference type="ChEBI" id="CHEBI:18420"/>
        <label>1</label>
    </ligand>
</feature>
<dbReference type="Proteomes" id="UP000305792">
    <property type="component" value="Unassembled WGS sequence"/>
</dbReference>
<keyword evidence="9 12" id="KW-0573">Peptidoglycan synthesis</keyword>
<gene>
    <name evidence="12" type="primary">ddl</name>
    <name evidence="18" type="ORF">E9998_11370</name>
</gene>
<comment type="similarity">
    <text evidence="2 12">Belongs to the D-alanine--D-alanine ligase family.</text>
</comment>
<dbReference type="Pfam" id="PF07478">
    <property type="entry name" value="Dala_Dala_lig_C"/>
    <property type="match status" value="1"/>
</dbReference>
<evidence type="ECO:0000256" key="14">
    <source>
        <dbReference type="PIRSR" id="PIRSR039102-2"/>
    </source>
</evidence>
<dbReference type="InterPro" id="IPR011761">
    <property type="entry name" value="ATP-grasp"/>
</dbReference>
<dbReference type="Pfam" id="PF01820">
    <property type="entry name" value="Dala_Dala_lig_N"/>
    <property type="match status" value="1"/>
</dbReference>
<evidence type="ECO:0000256" key="3">
    <source>
        <dbReference type="ARBA" id="ARBA00022598"/>
    </source>
</evidence>
<dbReference type="GO" id="GO:0005829">
    <property type="term" value="C:cytosol"/>
    <property type="evidence" value="ECO:0007669"/>
    <property type="project" value="TreeGrafter"/>
</dbReference>
<keyword evidence="4 15" id="KW-0479">Metal-binding</keyword>
<dbReference type="NCBIfam" id="NF002528">
    <property type="entry name" value="PRK01966.1-4"/>
    <property type="match status" value="1"/>
</dbReference>
<comment type="pathway">
    <text evidence="12">Cell wall biogenesis; peptidoglycan biosynthesis.</text>
</comment>
<evidence type="ECO:0000256" key="12">
    <source>
        <dbReference type="HAMAP-Rule" id="MF_00047"/>
    </source>
</evidence>
<evidence type="ECO:0000256" key="7">
    <source>
        <dbReference type="ARBA" id="ARBA00022842"/>
    </source>
</evidence>
<feature type="binding site" evidence="14">
    <location>
        <begin position="184"/>
        <end position="185"/>
    </location>
    <ligand>
        <name>ATP</name>
        <dbReference type="ChEBI" id="CHEBI:30616"/>
    </ligand>
</feature>
<dbReference type="EC" id="6.3.2.4" evidence="12"/>
<evidence type="ECO:0000313" key="19">
    <source>
        <dbReference type="Proteomes" id="UP000305792"/>
    </source>
</evidence>
<organism evidence="18 19">
    <name type="scientific">Glycomyces paridis</name>
    <dbReference type="NCBI Taxonomy" id="2126555"/>
    <lineage>
        <taxon>Bacteria</taxon>
        <taxon>Bacillati</taxon>
        <taxon>Actinomycetota</taxon>
        <taxon>Actinomycetes</taxon>
        <taxon>Glycomycetales</taxon>
        <taxon>Glycomycetaceae</taxon>
        <taxon>Glycomyces</taxon>
    </lineage>
</organism>
<feature type="binding site" evidence="14">
    <location>
        <position position="136"/>
    </location>
    <ligand>
        <name>ATP</name>
        <dbReference type="ChEBI" id="CHEBI:30616"/>
    </ligand>
</feature>
<keyword evidence="19" id="KW-1185">Reference proteome</keyword>
<dbReference type="InterPro" id="IPR013815">
    <property type="entry name" value="ATP_grasp_subdomain_1"/>
</dbReference>
<evidence type="ECO:0000256" key="1">
    <source>
        <dbReference type="ARBA" id="ARBA00001936"/>
    </source>
</evidence>
<evidence type="ECO:0000256" key="8">
    <source>
        <dbReference type="ARBA" id="ARBA00022960"/>
    </source>
</evidence>
<dbReference type="InterPro" id="IPR000291">
    <property type="entry name" value="D-Ala_lig_Van_CS"/>
</dbReference>
<dbReference type="SUPFAM" id="SSF52440">
    <property type="entry name" value="PreATP-grasp domain"/>
    <property type="match status" value="1"/>
</dbReference>
<comment type="catalytic activity">
    <reaction evidence="12">
        <text>2 D-alanine + ATP = D-alanyl-D-alanine + ADP + phosphate + H(+)</text>
        <dbReference type="Rhea" id="RHEA:11224"/>
        <dbReference type="ChEBI" id="CHEBI:15378"/>
        <dbReference type="ChEBI" id="CHEBI:30616"/>
        <dbReference type="ChEBI" id="CHEBI:43474"/>
        <dbReference type="ChEBI" id="CHEBI:57416"/>
        <dbReference type="ChEBI" id="CHEBI:57822"/>
        <dbReference type="ChEBI" id="CHEBI:456216"/>
        <dbReference type="EC" id="6.3.2.4"/>
    </reaction>
</comment>
<comment type="subcellular location">
    <subcellularLocation>
        <location evidence="12">Cytoplasm</location>
    </subcellularLocation>
</comment>
<evidence type="ECO:0000256" key="5">
    <source>
        <dbReference type="ARBA" id="ARBA00022741"/>
    </source>
</evidence>
<dbReference type="HAMAP" id="MF_00047">
    <property type="entry name" value="Dala_Dala_lig"/>
    <property type="match status" value="1"/>
</dbReference>
<keyword evidence="11 12" id="KW-0961">Cell wall biogenesis/degradation</keyword>
<dbReference type="SUPFAM" id="SSF56059">
    <property type="entry name" value="Glutathione synthetase ATP-binding domain-like"/>
    <property type="match status" value="1"/>
</dbReference>
<comment type="function">
    <text evidence="12">Cell wall formation.</text>
</comment>
<dbReference type="PIRSF" id="PIRSF039102">
    <property type="entry name" value="Ddl/VanB"/>
    <property type="match status" value="1"/>
</dbReference>
<reference evidence="18 19" key="1">
    <citation type="journal article" date="2018" name="Int. J. Syst. Evol. Microbiol.">
        <title>Glycomyces paridis sp. nov., isolated from the medicinal plant Paris polyphylla.</title>
        <authorList>
            <person name="Fang X.M."/>
            <person name="Bai J.L."/>
            <person name="Su J."/>
            <person name="Zhao L.L."/>
            <person name="Liu H.Y."/>
            <person name="Ma B.P."/>
            <person name="Zhang Y.Q."/>
            <person name="Yu L.Y."/>
        </authorList>
    </citation>
    <scope>NUCLEOTIDE SEQUENCE [LARGE SCALE GENOMIC DNA]</scope>
    <source>
        <strain evidence="18 19">CPCC 204357</strain>
    </source>
</reference>
<keyword evidence="5 14" id="KW-0547">Nucleotide-binding</keyword>
<dbReference type="InterPro" id="IPR016185">
    <property type="entry name" value="PreATP-grasp_dom_sf"/>
</dbReference>
<dbReference type="OrthoDB" id="9813261at2"/>
<feature type="binding site" evidence="14">
    <location>
        <begin position="176"/>
        <end position="178"/>
    </location>
    <ligand>
        <name>ATP</name>
        <dbReference type="ChEBI" id="CHEBI:30616"/>
    </ligand>
</feature>
<dbReference type="GO" id="GO:0005524">
    <property type="term" value="F:ATP binding"/>
    <property type="evidence" value="ECO:0007669"/>
    <property type="project" value="UniProtKB-UniRule"/>
</dbReference>
<feature type="active site" evidence="13">
    <location>
        <position position="323"/>
    </location>
</feature>
<comment type="cofactor">
    <cofactor evidence="1">
        <name>Mn(2+)</name>
        <dbReference type="ChEBI" id="CHEBI:29035"/>
    </cofactor>
</comment>